<evidence type="ECO:0000313" key="2">
    <source>
        <dbReference type="EMBL" id="EMG31162.1"/>
    </source>
</evidence>
<protein>
    <submittedName>
        <fullName evidence="2">Uncharacterized protein</fullName>
    </submittedName>
</protein>
<proteinExistence type="predicted"/>
<dbReference type="PATRIC" id="fig|1073353.3.peg.576"/>
<sequence>MKKLIFCIVLVSAFIGAFDLARAKEAKFEPINSPQALLEFIKNGQEKGYFPQKIVQFLGEPRIMQAIYRLQDVDFDFCRGCDLTKRG</sequence>
<dbReference type="EMBL" id="AOTD01000063">
    <property type="protein sequence ID" value="EMG31162.1"/>
    <property type="molecule type" value="Genomic_DNA"/>
</dbReference>
<accession>M3JER5</accession>
<keyword evidence="1" id="KW-0732">Signal</keyword>
<dbReference type="Proteomes" id="UP000011782">
    <property type="component" value="Unassembled WGS sequence"/>
</dbReference>
<dbReference type="STRING" id="1073353.H740_02687"/>
<organism evidence="2 3">
    <name type="scientific">Campylobacter showae CC57C</name>
    <dbReference type="NCBI Taxonomy" id="1073353"/>
    <lineage>
        <taxon>Bacteria</taxon>
        <taxon>Pseudomonadati</taxon>
        <taxon>Campylobacterota</taxon>
        <taxon>Epsilonproteobacteria</taxon>
        <taxon>Campylobacterales</taxon>
        <taxon>Campylobacteraceae</taxon>
        <taxon>Campylobacter</taxon>
    </lineage>
</organism>
<feature type="chain" id="PRO_5004034915" evidence="1">
    <location>
        <begin position="24"/>
        <end position="87"/>
    </location>
</feature>
<evidence type="ECO:0000313" key="3">
    <source>
        <dbReference type="Proteomes" id="UP000011782"/>
    </source>
</evidence>
<reference evidence="2 3" key="1">
    <citation type="submission" date="2013-02" db="EMBL/GenBank/DDBJ databases">
        <title>Co-occurrence of anaerobic bacteria in colorectal carcinomas.</title>
        <authorList>
            <person name="Holt R.A."/>
            <person name="Warren R.L."/>
            <person name="Allen-Vercoe E."/>
            <person name="Pleasance S."/>
            <person name="Freeman D.J."/>
            <person name="Watson P."/>
            <person name="Moore R."/>
            <person name="Cochrane K."/>
        </authorList>
    </citation>
    <scope>NUCLEOTIDE SEQUENCE [LARGE SCALE GENOMIC DNA]</scope>
    <source>
        <strain evidence="2 3">CC57C</strain>
    </source>
</reference>
<gene>
    <name evidence="2" type="ORF">H740_02687</name>
</gene>
<dbReference type="AlphaFoldDB" id="M3JER5"/>
<comment type="caution">
    <text evidence="2">The sequence shown here is derived from an EMBL/GenBank/DDBJ whole genome shotgun (WGS) entry which is preliminary data.</text>
</comment>
<evidence type="ECO:0000256" key="1">
    <source>
        <dbReference type="SAM" id="SignalP"/>
    </source>
</evidence>
<dbReference type="RefSeq" id="WP_004322327.1">
    <property type="nucleotide sequence ID" value="NZ_AOTD01000063.1"/>
</dbReference>
<name>M3JER5_9BACT</name>
<feature type="signal peptide" evidence="1">
    <location>
        <begin position="1"/>
        <end position="23"/>
    </location>
</feature>